<name>A0AAN7HVJ1_9FUNG</name>
<dbReference type="SUPFAM" id="SSF56219">
    <property type="entry name" value="DNase I-like"/>
    <property type="match status" value="1"/>
</dbReference>
<dbReference type="Gene3D" id="3.60.10.10">
    <property type="entry name" value="Endonuclease/exonuclease/phosphatase"/>
    <property type="match status" value="1"/>
</dbReference>
<feature type="domain" description="Reverse transcriptase" evidence="1">
    <location>
        <begin position="431"/>
        <end position="728"/>
    </location>
</feature>
<protein>
    <recommendedName>
        <fullName evidence="1">Reverse transcriptase domain-containing protein</fullName>
    </recommendedName>
</protein>
<organism evidence="2 3">
    <name type="scientific">Mucor velutinosus</name>
    <dbReference type="NCBI Taxonomy" id="708070"/>
    <lineage>
        <taxon>Eukaryota</taxon>
        <taxon>Fungi</taxon>
        <taxon>Fungi incertae sedis</taxon>
        <taxon>Mucoromycota</taxon>
        <taxon>Mucoromycotina</taxon>
        <taxon>Mucoromycetes</taxon>
        <taxon>Mucorales</taxon>
        <taxon>Mucorineae</taxon>
        <taxon>Mucoraceae</taxon>
        <taxon>Mucor</taxon>
    </lineage>
</organism>
<evidence type="ECO:0000313" key="2">
    <source>
        <dbReference type="EMBL" id="KAK4520055.1"/>
    </source>
</evidence>
<dbReference type="Proteomes" id="UP001304243">
    <property type="component" value="Unassembled WGS sequence"/>
</dbReference>
<dbReference type="PROSITE" id="PS50878">
    <property type="entry name" value="RT_POL"/>
    <property type="match status" value="1"/>
</dbReference>
<comment type="caution">
    <text evidence="2">The sequence shown here is derived from an EMBL/GenBank/DDBJ whole genome shotgun (WGS) entry which is preliminary data.</text>
</comment>
<sequence>MFYCTISHTTNLFPPLKIMNIYAPVTTPDRYIFYDQLLQRSFFQTLVTNMNTAEGLHNNHLSNVTDAPSIVVGDFNYNFRQYRPPSIVKPASIQSQWLFHSMLTHYYQESTHELIHEPQVPTFRRNTTFTTIDYMFLNPQLMDFRTDQFVHFVHSDWTDHAMLSTQLTFDNPDLGKGLWRANPQLVHNEYFCQRLFTKLDDFHTLLASNANDLTPQVIWDQIKELTRQVAKSCSRRQSEWRRRLLRRLQSKRNKLLRLYKTTQVRNDRLPKIESMIGNLQQELADIQALRSGIKWREHGEKSAGFLKRLTSQRSQQRAIPTLQHPISSSDCATTKDKQAAAVAYYERLYTADIVDTEAIRYFTNQIPHTDKILDSDHPSLCAPFTLDELVEAGTRAPKQSSPGIDSLPYAIIQLLFTHPLTAAIALRVYSDALSNGVFPQSWQETCLVLLPKKGDLALLQNWRPISLICCDAKIFTRLLNARLMLHFGTRLTTSQSGFMPHRFIGEPAMTLHCALSLATATHSTSIALLLDQEKAYDRVNLEYLTAVLTAFNMPSSLISSLLSLFTNTQVRVNINGFLSEAFPTQRGMRQGDPISPLLFNIIFDPFLRAINQHQNILGFDFTRIAATNPRFSSPLADNVPLADPVKVLAYADDTLVFLNDLSEFHQLQQLINKYAAASNASLNYHKTQALSLSGVPHESWILGLRASGISSWHDQNATAPIIYLGYPICSSTAQKNSYFDALLTRLRDFCRLHSVRNLTFRGRVTVLNSLLFSKVWHIARLFPFSANDIHKLQQLGASFVNQNAKLTRFSFATLCLPRSHGGLGLLDPAVQINALQWRWLHPLLHPSDPTPPTKTSLPYLRVILNFFLATPSYPTYHWSLLFPACRPSSARKVIAPLYNILRAVDTIVRKFGVCHVSFSTCLRLPFSTLVEHNLPPNHSLSPTFRSPKEVVKHYPRVLQLTGNDVFIFDTTTQALQLRTSVIGLPHQPTSLRAINFLQAQNLLLTNFIHFNMLLLVPRPNITHIDLSTITNYSDSISLVSTLLLSLLATSFSFESHSFLLSLPTNQGFKSLPLHTNPSSYSSPLGVAKWKQFWTLQIPLNARNTWFRILHEKVTTRQLLHQRLRDSFTPYCPHCQSSSSTIPTIIEDTEHFLFSCPRKLDVWRQTLSLYISPRFSYFAYGEYIAILHLRLDIDRSSHELFPALSVFQVFACIQQAIWSAHYRQVFQHVPFIPSTVIHSIHRTLLNLDSQLSFDTII</sequence>
<dbReference type="RefSeq" id="XP_064686721.1">
    <property type="nucleotide sequence ID" value="XM_064827437.1"/>
</dbReference>
<evidence type="ECO:0000313" key="3">
    <source>
        <dbReference type="Proteomes" id="UP001304243"/>
    </source>
</evidence>
<proteinExistence type="predicted"/>
<dbReference type="CDD" id="cd01650">
    <property type="entry name" value="RT_nLTR_like"/>
    <property type="match status" value="1"/>
</dbReference>
<dbReference type="InterPro" id="IPR043502">
    <property type="entry name" value="DNA/RNA_pol_sf"/>
</dbReference>
<evidence type="ECO:0000259" key="1">
    <source>
        <dbReference type="PROSITE" id="PS50878"/>
    </source>
</evidence>
<dbReference type="AlphaFoldDB" id="A0AAN7HVJ1"/>
<reference evidence="2 3" key="1">
    <citation type="submission" date="2022-11" db="EMBL/GenBank/DDBJ databases">
        <title>Mucor velutinosus strain NIH1002 WGS.</title>
        <authorList>
            <person name="Subramanian P."/>
            <person name="Mullikin J.C."/>
            <person name="Segre J.A."/>
            <person name="Zelazny A.M."/>
        </authorList>
    </citation>
    <scope>NUCLEOTIDE SEQUENCE [LARGE SCALE GENOMIC DNA]</scope>
    <source>
        <strain evidence="2 3">NIH1002</strain>
    </source>
</reference>
<gene>
    <name evidence="2" type="ORF">ATC70_008183</name>
</gene>
<dbReference type="InterPro" id="IPR000477">
    <property type="entry name" value="RT_dom"/>
</dbReference>
<dbReference type="Pfam" id="PF00078">
    <property type="entry name" value="RVT_1"/>
    <property type="match status" value="1"/>
</dbReference>
<keyword evidence="3" id="KW-1185">Reference proteome</keyword>
<dbReference type="InterPro" id="IPR036691">
    <property type="entry name" value="Endo/exonu/phosph_ase_sf"/>
</dbReference>
<dbReference type="EMBL" id="JASEJX010000011">
    <property type="protein sequence ID" value="KAK4520055.1"/>
    <property type="molecule type" value="Genomic_DNA"/>
</dbReference>
<accession>A0AAN7HVJ1</accession>
<dbReference type="PANTHER" id="PTHR19446">
    <property type="entry name" value="REVERSE TRANSCRIPTASES"/>
    <property type="match status" value="1"/>
</dbReference>
<dbReference type="GeneID" id="89951869"/>
<dbReference type="SUPFAM" id="SSF56672">
    <property type="entry name" value="DNA/RNA polymerases"/>
    <property type="match status" value="1"/>
</dbReference>